<evidence type="ECO:0000313" key="2">
    <source>
        <dbReference type="EMBL" id="GAG37408.1"/>
    </source>
</evidence>
<organism evidence="2">
    <name type="scientific">marine sediment metagenome</name>
    <dbReference type="NCBI Taxonomy" id="412755"/>
    <lineage>
        <taxon>unclassified sequences</taxon>
        <taxon>metagenomes</taxon>
        <taxon>ecological metagenomes</taxon>
    </lineage>
</organism>
<name>X0XL77_9ZZZZ</name>
<evidence type="ECO:0000256" key="1">
    <source>
        <dbReference type="SAM" id="MobiDB-lite"/>
    </source>
</evidence>
<dbReference type="EMBL" id="BARS01040595">
    <property type="protein sequence ID" value="GAG37408.1"/>
    <property type="molecule type" value="Genomic_DNA"/>
</dbReference>
<reference evidence="2" key="1">
    <citation type="journal article" date="2014" name="Front. Microbiol.">
        <title>High frequency of phylogenetically diverse reductive dehalogenase-homologous genes in deep subseafloor sedimentary metagenomes.</title>
        <authorList>
            <person name="Kawai M."/>
            <person name="Futagami T."/>
            <person name="Toyoda A."/>
            <person name="Takaki Y."/>
            <person name="Nishi S."/>
            <person name="Hori S."/>
            <person name="Arai W."/>
            <person name="Tsubouchi T."/>
            <person name="Morono Y."/>
            <person name="Uchiyama I."/>
            <person name="Ito T."/>
            <person name="Fujiyama A."/>
            <person name="Inagaki F."/>
            <person name="Takami H."/>
        </authorList>
    </citation>
    <scope>NUCLEOTIDE SEQUENCE</scope>
    <source>
        <strain evidence="2">Expedition CK06-06</strain>
    </source>
</reference>
<dbReference type="AlphaFoldDB" id="X0XL77"/>
<comment type="caution">
    <text evidence="2">The sequence shown here is derived from an EMBL/GenBank/DDBJ whole genome shotgun (WGS) entry which is preliminary data.</text>
</comment>
<accession>X0XL77</accession>
<feature type="region of interest" description="Disordered" evidence="1">
    <location>
        <begin position="1"/>
        <end position="26"/>
    </location>
</feature>
<protein>
    <submittedName>
        <fullName evidence="2">Uncharacterized protein</fullName>
    </submittedName>
</protein>
<feature type="compositionally biased region" description="Low complexity" evidence="1">
    <location>
        <begin position="14"/>
        <end position="26"/>
    </location>
</feature>
<gene>
    <name evidence="2" type="ORF">S01H1_61851</name>
</gene>
<proteinExistence type="predicted"/>
<feature type="non-terminal residue" evidence="2">
    <location>
        <position position="73"/>
    </location>
</feature>
<sequence length="73" mass="8212">MTVRNNVSSQKNINLNSSSFDSTSSVNSGFTKEQILLTNLKNLAQEYIGIERMKKKFVEILLANLESLDFGEL</sequence>
<feature type="compositionally biased region" description="Polar residues" evidence="1">
    <location>
        <begin position="1"/>
        <end position="13"/>
    </location>
</feature>